<comment type="similarity">
    <text evidence="7">Belongs to the protein kinase superfamily. Ser/Thr protein kinase family. GCN2 subfamily.</text>
</comment>
<dbReference type="GO" id="GO:0110031">
    <property type="term" value="P:negative regulation of G2/MI transition of meiotic cell cycle"/>
    <property type="evidence" value="ECO:0007669"/>
    <property type="project" value="TreeGrafter"/>
</dbReference>
<feature type="domain" description="RWD" evidence="15">
    <location>
        <begin position="43"/>
        <end position="151"/>
    </location>
</feature>
<dbReference type="CDD" id="cd14012">
    <property type="entry name" value="PK_eIF2AK_GCN2_rpt1"/>
    <property type="match status" value="1"/>
</dbReference>
<evidence type="ECO:0000313" key="16">
    <source>
        <dbReference type="EMBL" id="KAF1983446.1"/>
    </source>
</evidence>
<sequence>MAPPKSPWKKTTTNGSDEAAAQSAEAELQWKQPITDYVQEQNDEISALEAIYMEDFEEIEVKGAWSKSTDKSFRLRIRSSEDPQTSVLLSVKFTATYPKTPPLLELTGTEYLRNKSRELMNDAIKNKPRDNLGQVMIYELATDLQDILEEDVQFREKEGTLPSLEEEREVHEAQAKRRAEEEAEVERLRQEEQAAEDARSLRMMVENERTRQKEQKKKNRPSFGATLSPSSDMMRRSPTAIWFEQPIHLYEGGTGVVIGGVNTAAQLARGPLTQVLLVTPMAEQDTTGLLVVKKLAISSKHTNGSSSTHHTLLKQMVQDLERDLEKLKNLRLPTLISVFDFKITEQGDGWDIAVLTQHANKGSLSDMLEITDTLPVDRFRSWAIDLLAALDFYYKNGVVHKRIHANNILISRSSTSNTTTIKLGDGCFQERLYDLRQLGSSTAKTFPFCPSNWGAPELSIDKDKRKTSKTDVWELGVVFLQMLFGLGVMEKYESPLNVPEALQLSSSLEDMLRRLFKSDPKKRPTAFDLRPEEFLRSEGPILSRPESTLLSRRSSTSFSLAVDRRLRRESTNGMEGGFSRYASDWVQMERLGKGGYGEVVKARNKLDGRLYAIKKIKQSSAAALSGVLSEVMLLSQLNSPWVVRYYAAWPEEDLVNRSETDEDTSYFTDQDSGASPDTRPTMDFAQSTGGLDFMSSSGYPRIEFGNDSSDEDFESDGIEFDDEDESPKQSAEQSGQPLQLKKTSSRSRPIKSTLYIQMEYCERRTLRDLIQKDLHDKPEEGWRLFRQVLEGLVHIHSNGIIHRDLKPDNVFIDASNNPRIGDFGLATSGQYQFSDKPAHGSNVDGADMTRSIGTTFYVAPELRSEASGSYNDKVDMYSLGIIFFEMCYPLKSFMERAEVLLKIREKDHTLPAAFQSVDKALQGEIVASLVKHRPSERPSSAELLRSGKVPVQVEDETILQALRGLSDTNSPFHHQMMSALFSQSLNHQVKEYTWDIAGSGVAMQPNDLVLQSAVKEKLCSIFKRHGALETQRQLLFPRSDHYNNKAVVQLLDASGTLIQLPYDLTLPYARTLARSAPATDKTFAFGEIYRDSKTGGAPRSSGEADFDILSFGPGDLEMKEAEVIKVMDEIVEEFPSLRSAQMCFHLNHSSLLELIMEYCRVAVPQRPAVKEILSKLNIQAWTWQKVRNELRSPTVGVSSTSLDDMTRFDFRDTPEKAFTKIKAIFEGTDYLERARPAFLHLQKVLEYMKRFNIRRKVFVCPLSSWHENFYTGGILFQCLYDTKKRDVLAAGGRYDRLIAEHRPKVEDTSLSATSCHAVGMNLSWDRLVTSMARHQKSASKGSSFLKRTPEDESSSGPWAQRRCDVLVSSFDSATLRTIGAKIVAELWAQDVSAELAVDARSPEELLAHYRDDRHCWVVMIKHEAYGSGKPDLRVKSMWRKDEDADVRNVDVQSNNLMNWLRTEIRERDREEGREERFRLLSRIPSQQNEERKGVVQVLMSQHKGKKGNKWNVIEAAQSRARSLLQTYQAAPIAAIETRDDILDAIRTTRLSDPDSWRKIIQSAPLSERHYLGQVHDLLARYARQWRDGENEGGEECRVAFLYNFRSGACVVYDLGL</sequence>
<accession>A0A6G1GR49</accession>
<feature type="region of interest" description="Disordered" evidence="13">
    <location>
        <begin position="1"/>
        <end position="26"/>
    </location>
</feature>
<dbReference type="GO" id="GO:0004713">
    <property type="term" value="F:protein tyrosine kinase activity"/>
    <property type="evidence" value="ECO:0007669"/>
    <property type="project" value="TreeGrafter"/>
</dbReference>
<dbReference type="PANTHER" id="PTHR11042">
    <property type="entry name" value="EUKARYOTIC TRANSLATION INITIATION FACTOR 2-ALPHA KINASE EIF2-ALPHA KINASE -RELATED"/>
    <property type="match status" value="1"/>
</dbReference>
<keyword evidence="3" id="KW-0808">Transferase</keyword>
<dbReference type="PROSITE" id="PS00108">
    <property type="entry name" value="PROTEIN_KINASE_ST"/>
    <property type="match status" value="1"/>
</dbReference>
<dbReference type="Gene3D" id="3.10.110.10">
    <property type="entry name" value="Ubiquitin Conjugating Enzyme"/>
    <property type="match status" value="1"/>
</dbReference>
<dbReference type="FunFam" id="1.10.510.10:FF:000821">
    <property type="entry name" value="Serine/threonine-protein kinase gcn2"/>
    <property type="match status" value="1"/>
</dbReference>
<organism evidence="16 17">
    <name type="scientific">Aulographum hederae CBS 113979</name>
    <dbReference type="NCBI Taxonomy" id="1176131"/>
    <lineage>
        <taxon>Eukaryota</taxon>
        <taxon>Fungi</taxon>
        <taxon>Dikarya</taxon>
        <taxon>Ascomycota</taxon>
        <taxon>Pezizomycotina</taxon>
        <taxon>Dothideomycetes</taxon>
        <taxon>Pleosporomycetidae</taxon>
        <taxon>Aulographales</taxon>
        <taxon>Aulographaceae</taxon>
    </lineage>
</organism>
<evidence type="ECO:0000256" key="10">
    <source>
        <dbReference type="PIRSR" id="PIRSR000660-1"/>
    </source>
</evidence>
<feature type="compositionally biased region" description="Acidic residues" evidence="13">
    <location>
        <begin position="708"/>
        <end position="725"/>
    </location>
</feature>
<feature type="region of interest" description="Disordered" evidence="13">
    <location>
        <begin position="158"/>
        <end position="232"/>
    </location>
</feature>
<dbReference type="EMBL" id="ML977175">
    <property type="protein sequence ID" value="KAF1983446.1"/>
    <property type="molecule type" value="Genomic_DNA"/>
</dbReference>
<proteinExistence type="inferred from homology"/>
<dbReference type="InterPro" id="IPR008271">
    <property type="entry name" value="Ser/Thr_kinase_AS"/>
</dbReference>
<dbReference type="CDD" id="cd14046">
    <property type="entry name" value="STKc_EIF2AK4_GCN2_rpt2"/>
    <property type="match status" value="1"/>
</dbReference>
<protein>
    <recommendedName>
        <fullName evidence="1">non-specific serine/threonine protein kinase</fullName>
        <ecNumber evidence="1">2.7.11.1</ecNumber>
    </recommendedName>
</protein>
<dbReference type="InterPro" id="IPR000719">
    <property type="entry name" value="Prot_kinase_dom"/>
</dbReference>
<dbReference type="InterPro" id="IPR036621">
    <property type="entry name" value="Anticodon-bd_dom_sf"/>
</dbReference>
<reference evidence="16" key="1">
    <citation type="journal article" date="2020" name="Stud. Mycol.">
        <title>101 Dothideomycetes genomes: a test case for predicting lifestyles and emergence of pathogens.</title>
        <authorList>
            <person name="Haridas S."/>
            <person name="Albert R."/>
            <person name="Binder M."/>
            <person name="Bloem J."/>
            <person name="Labutti K."/>
            <person name="Salamov A."/>
            <person name="Andreopoulos B."/>
            <person name="Baker S."/>
            <person name="Barry K."/>
            <person name="Bills G."/>
            <person name="Bluhm B."/>
            <person name="Cannon C."/>
            <person name="Castanera R."/>
            <person name="Culley D."/>
            <person name="Daum C."/>
            <person name="Ezra D."/>
            <person name="Gonzalez J."/>
            <person name="Henrissat B."/>
            <person name="Kuo A."/>
            <person name="Liang C."/>
            <person name="Lipzen A."/>
            <person name="Lutzoni F."/>
            <person name="Magnuson J."/>
            <person name="Mondo S."/>
            <person name="Nolan M."/>
            <person name="Ohm R."/>
            <person name="Pangilinan J."/>
            <person name="Park H.-J."/>
            <person name="Ramirez L."/>
            <person name="Alfaro M."/>
            <person name="Sun H."/>
            <person name="Tritt A."/>
            <person name="Yoshinaga Y."/>
            <person name="Zwiers L.-H."/>
            <person name="Turgeon B."/>
            <person name="Goodwin S."/>
            <person name="Spatafora J."/>
            <person name="Crous P."/>
            <person name="Grigoriev I."/>
        </authorList>
    </citation>
    <scope>NUCLEOTIDE SEQUENCE</scope>
    <source>
        <strain evidence="16">CBS 113979</strain>
    </source>
</reference>
<dbReference type="Gene3D" id="3.40.50.800">
    <property type="entry name" value="Anticodon-binding domain"/>
    <property type="match status" value="1"/>
</dbReference>
<dbReference type="InterPro" id="IPR050339">
    <property type="entry name" value="CC_SR_Kinase"/>
</dbReference>
<keyword evidence="5 16" id="KW-0418">Kinase</keyword>
<evidence type="ECO:0000256" key="8">
    <source>
        <dbReference type="ARBA" id="ARBA00047899"/>
    </source>
</evidence>
<dbReference type="InterPro" id="IPR041715">
    <property type="entry name" value="HisRS-like_core"/>
</dbReference>
<dbReference type="InterPro" id="IPR016135">
    <property type="entry name" value="UBQ-conjugating_enzyme/RWD"/>
</dbReference>
<name>A0A6G1GR49_9PEZI</name>
<evidence type="ECO:0000256" key="5">
    <source>
        <dbReference type="ARBA" id="ARBA00022777"/>
    </source>
</evidence>
<feature type="compositionally biased region" description="Polar residues" evidence="13">
    <location>
        <begin position="728"/>
        <end position="737"/>
    </location>
</feature>
<dbReference type="Pfam" id="PF05773">
    <property type="entry name" value="RWD"/>
    <property type="match status" value="1"/>
</dbReference>
<keyword evidence="4 11" id="KW-0547">Nucleotide-binding</keyword>
<evidence type="ECO:0000313" key="17">
    <source>
        <dbReference type="Proteomes" id="UP000800041"/>
    </source>
</evidence>
<dbReference type="Pfam" id="PF12745">
    <property type="entry name" value="HGTP_anticodon2"/>
    <property type="match status" value="1"/>
</dbReference>
<feature type="region of interest" description="Disordered" evidence="13">
    <location>
        <begin position="704"/>
        <end position="746"/>
    </location>
</feature>
<dbReference type="Proteomes" id="UP000800041">
    <property type="component" value="Unassembled WGS sequence"/>
</dbReference>
<dbReference type="CDD" id="cd23823">
    <property type="entry name" value="RWD_GCN2"/>
    <property type="match status" value="1"/>
</dbReference>
<dbReference type="Gene3D" id="3.30.200.20">
    <property type="entry name" value="Phosphorylase Kinase, domain 1"/>
    <property type="match status" value="1"/>
</dbReference>
<keyword evidence="17" id="KW-1185">Reference proteome</keyword>
<dbReference type="PROSITE" id="PS50908">
    <property type="entry name" value="RWD"/>
    <property type="match status" value="1"/>
</dbReference>
<evidence type="ECO:0000259" key="15">
    <source>
        <dbReference type="PROSITE" id="PS50908"/>
    </source>
</evidence>
<feature type="binding site" evidence="11">
    <location>
        <begin position="591"/>
        <end position="599"/>
    </location>
    <ligand>
        <name>ATP</name>
        <dbReference type="ChEBI" id="CHEBI:30616"/>
    </ligand>
</feature>
<feature type="compositionally biased region" description="Basic and acidic residues" evidence="13">
    <location>
        <begin position="168"/>
        <end position="213"/>
    </location>
</feature>
<keyword evidence="6 11" id="KW-0067">ATP-binding</keyword>
<dbReference type="PROSITE" id="PS50011">
    <property type="entry name" value="PROTEIN_KINASE_DOM"/>
    <property type="match status" value="2"/>
</dbReference>
<dbReference type="PROSITE" id="PS00107">
    <property type="entry name" value="PROTEIN_KINASE_ATP"/>
    <property type="match status" value="1"/>
</dbReference>
<evidence type="ECO:0000256" key="9">
    <source>
        <dbReference type="ARBA" id="ARBA00048679"/>
    </source>
</evidence>
<feature type="binding site" evidence="11">
    <location>
        <position position="614"/>
    </location>
    <ligand>
        <name>ATP</name>
        <dbReference type="ChEBI" id="CHEBI:30616"/>
    </ligand>
</feature>
<dbReference type="SUPFAM" id="SSF56112">
    <property type="entry name" value="Protein kinase-like (PK-like)"/>
    <property type="match status" value="2"/>
</dbReference>
<dbReference type="InterPro" id="IPR017441">
    <property type="entry name" value="Protein_kinase_ATP_BS"/>
</dbReference>
<evidence type="ECO:0000256" key="12">
    <source>
        <dbReference type="PROSITE-ProRule" id="PRU10141"/>
    </source>
</evidence>
<dbReference type="PIRSF" id="PIRSF000660">
    <property type="entry name" value="Ser/Thr_PK_GCN2"/>
    <property type="match status" value="1"/>
</dbReference>
<dbReference type="Gene3D" id="3.30.930.10">
    <property type="entry name" value="Bira Bifunctional Protein, Domain 2"/>
    <property type="match status" value="1"/>
</dbReference>
<dbReference type="EC" id="2.7.11.1" evidence="1"/>
<dbReference type="InterPro" id="IPR006575">
    <property type="entry name" value="RWD_dom"/>
</dbReference>
<feature type="binding site" evidence="12">
    <location>
        <position position="615"/>
    </location>
    <ligand>
        <name>ATP</name>
        <dbReference type="ChEBI" id="CHEBI:30616"/>
    </ligand>
</feature>
<keyword evidence="2" id="KW-0723">Serine/threonine-protein kinase</keyword>
<evidence type="ECO:0000256" key="7">
    <source>
        <dbReference type="ARBA" id="ARBA00037982"/>
    </source>
</evidence>
<dbReference type="InterPro" id="IPR045864">
    <property type="entry name" value="aa-tRNA-synth_II/BPL/LPL"/>
</dbReference>
<evidence type="ECO:0000256" key="1">
    <source>
        <dbReference type="ARBA" id="ARBA00012513"/>
    </source>
</evidence>
<evidence type="ECO:0000256" key="3">
    <source>
        <dbReference type="ARBA" id="ARBA00022679"/>
    </source>
</evidence>
<dbReference type="Pfam" id="PF13393">
    <property type="entry name" value="tRNA-synt_His"/>
    <property type="match status" value="1"/>
</dbReference>
<feature type="active site" description="Proton acceptor" evidence="10">
    <location>
        <position position="804"/>
    </location>
</feature>
<feature type="domain" description="Protein kinase" evidence="14">
    <location>
        <begin position="261"/>
        <end position="535"/>
    </location>
</feature>
<dbReference type="GO" id="GO:0005524">
    <property type="term" value="F:ATP binding"/>
    <property type="evidence" value="ECO:0007669"/>
    <property type="project" value="UniProtKB-UniRule"/>
</dbReference>
<evidence type="ECO:0000256" key="4">
    <source>
        <dbReference type="ARBA" id="ARBA00022741"/>
    </source>
</evidence>
<evidence type="ECO:0000256" key="2">
    <source>
        <dbReference type="ARBA" id="ARBA00022527"/>
    </source>
</evidence>
<evidence type="ECO:0000259" key="14">
    <source>
        <dbReference type="PROSITE" id="PS50011"/>
    </source>
</evidence>
<dbReference type="GO" id="GO:0009893">
    <property type="term" value="P:positive regulation of metabolic process"/>
    <property type="evidence" value="ECO:0007669"/>
    <property type="project" value="UniProtKB-ARBA"/>
</dbReference>
<dbReference type="InterPro" id="IPR011009">
    <property type="entry name" value="Kinase-like_dom_sf"/>
</dbReference>
<comment type="catalytic activity">
    <reaction evidence="9">
        <text>L-seryl-[protein] + ATP = O-phospho-L-seryl-[protein] + ADP + H(+)</text>
        <dbReference type="Rhea" id="RHEA:17989"/>
        <dbReference type="Rhea" id="RHEA-COMP:9863"/>
        <dbReference type="Rhea" id="RHEA-COMP:11604"/>
        <dbReference type="ChEBI" id="CHEBI:15378"/>
        <dbReference type="ChEBI" id="CHEBI:29999"/>
        <dbReference type="ChEBI" id="CHEBI:30616"/>
        <dbReference type="ChEBI" id="CHEBI:83421"/>
        <dbReference type="ChEBI" id="CHEBI:456216"/>
        <dbReference type="EC" id="2.7.11.1"/>
    </reaction>
</comment>
<feature type="domain" description="Protein kinase" evidence="14">
    <location>
        <begin position="585"/>
        <end position="958"/>
    </location>
</feature>
<dbReference type="SMART" id="SM00220">
    <property type="entry name" value="S_TKc"/>
    <property type="match status" value="1"/>
</dbReference>
<dbReference type="OrthoDB" id="341578at2759"/>
<dbReference type="SUPFAM" id="SSF54495">
    <property type="entry name" value="UBC-like"/>
    <property type="match status" value="1"/>
</dbReference>
<dbReference type="GO" id="GO:0005737">
    <property type="term" value="C:cytoplasm"/>
    <property type="evidence" value="ECO:0007669"/>
    <property type="project" value="TreeGrafter"/>
</dbReference>
<dbReference type="Pfam" id="PF00069">
    <property type="entry name" value="Pkinase"/>
    <property type="match status" value="3"/>
</dbReference>
<feature type="region of interest" description="Disordered" evidence="13">
    <location>
        <begin position="657"/>
        <end position="690"/>
    </location>
</feature>
<evidence type="ECO:0000256" key="6">
    <source>
        <dbReference type="ARBA" id="ARBA00022840"/>
    </source>
</evidence>
<feature type="compositionally biased region" description="Polar residues" evidence="13">
    <location>
        <begin position="665"/>
        <end position="675"/>
    </location>
</feature>
<dbReference type="FunFam" id="3.30.930.10:FF:000074">
    <property type="entry name" value="Serine/threonine-protein kinase gcn2"/>
    <property type="match status" value="1"/>
</dbReference>
<dbReference type="FunFam" id="3.10.110.10:FF:000050">
    <property type="entry name" value="eIF-2-alpha kinase GCN2"/>
    <property type="match status" value="1"/>
</dbReference>
<gene>
    <name evidence="16" type="ORF">K402DRAFT_423783</name>
</gene>
<dbReference type="SUPFAM" id="SSF55681">
    <property type="entry name" value="Class II aaRS and biotin synthetases"/>
    <property type="match status" value="1"/>
</dbReference>
<dbReference type="InterPro" id="IPR016255">
    <property type="entry name" value="Gcn2"/>
</dbReference>
<dbReference type="GO" id="GO:0005634">
    <property type="term" value="C:nucleus"/>
    <property type="evidence" value="ECO:0007669"/>
    <property type="project" value="TreeGrafter"/>
</dbReference>
<dbReference type="Gene3D" id="1.10.510.10">
    <property type="entry name" value="Transferase(Phosphotransferase) domain 1"/>
    <property type="match status" value="2"/>
</dbReference>
<dbReference type="GO" id="GO:0004694">
    <property type="term" value="F:eukaryotic translation initiation factor 2alpha kinase activity"/>
    <property type="evidence" value="ECO:0007669"/>
    <property type="project" value="InterPro"/>
</dbReference>
<comment type="catalytic activity">
    <reaction evidence="8">
        <text>L-threonyl-[protein] + ATP = O-phospho-L-threonyl-[protein] + ADP + H(+)</text>
        <dbReference type="Rhea" id="RHEA:46608"/>
        <dbReference type="Rhea" id="RHEA-COMP:11060"/>
        <dbReference type="Rhea" id="RHEA-COMP:11605"/>
        <dbReference type="ChEBI" id="CHEBI:15378"/>
        <dbReference type="ChEBI" id="CHEBI:30013"/>
        <dbReference type="ChEBI" id="CHEBI:30616"/>
        <dbReference type="ChEBI" id="CHEBI:61977"/>
        <dbReference type="ChEBI" id="CHEBI:456216"/>
        <dbReference type="EC" id="2.7.11.1"/>
    </reaction>
</comment>
<dbReference type="InterPro" id="IPR024435">
    <property type="entry name" value="HisRS-related_dom"/>
</dbReference>
<dbReference type="SMART" id="SM00591">
    <property type="entry name" value="RWD"/>
    <property type="match status" value="1"/>
</dbReference>
<dbReference type="PANTHER" id="PTHR11042:SF136">
    <property type="entry name" value="EIF-2-ALPHA KINASE GCN2"/>
    <property type="match status" value="1"/>
</dbReference>
<dbReference type="GO" id="GO:0000077">
    <property type="term" value="P:DNA damage checkpoint signaling"/>
    <property type="evidence" value="ECO:0007669"/>
    <property type="project" value="InterPro"/>
</dbReference>
<evidence type="ECO:0000256" key="13">
    <source>
        <dbReference type="SAM" id="MobiDB-lite"/>
    </source>
</evidence>
<evidence type="ECO:0000256" key="11">
    <source>
        <dbReference type="PIRSR" id="PIRSR000660-2"/>
    </source>
</evidence>